<name>A0AAC9A7D8_9LACT</name>
<evidence type="ECO:0000313" key="9">
    <source>
        <dbReference type="EMBL" id="AMB98402.1"/>
    </source>
</evidence>
<gene>
    <name evidence="9" type="ORF">AWM74_01300</name>
</gene>
<keyword evidence="6" id="KW-0418">Kinase</keyword>
<evidence type="ECO:0000256" key="7">
    <source>
        <dbReference type="PROSITE-ProRule" id="PRU00423"/>
    </source>
</evidence>
<dbReference type="AlphaFoldDB" id="A0AAC9A7D8"/>
<dbReference type="GO" id="GO:0009401">
    <property type="term" value="P:phosphoenolpyruvate-dependent sugar phosphotransferase system"/>
    <property type="evidence" value="ECO:0007669"/>
    <property type="project" value="UniProtKB-KW"/>
</dbReference>
<keyword evidence="2" id="KW-0597">Phosphoprotein</keyword>
<reference evidence="10" key="2">
    <citation type="submission" date="2016-01" db="EMBL/GenBank/DDBJ databases">
        <title>Six Aerococcus type strain genome sequencing and assembly using PacBio and Illumina Hiseq.</title>
        <authorList>
            <person name="Carkaci D."/>
            <person name="Dargis R."/>
            <person name="Nielsen X.C."/>
            <person name="Skovgaard O."/>
            <person name="Fuursted K."/>
            <person name="Christensen J.J."/>
        </authorList>
    </citation>
    <scope>NUCLEOTIDE SEQUENCE [LARGE SCALE GENOMIC DNA]</scope>
    <source>
        <strain evidence="10">CCUG28094</strain>
    </source>
</reference>
<evidence type="ECO:0000256" key="4">
    <source>
        <dbReference type="ARBA" id="ARBA00022679"/>
    </source>
</evidence>
<evidence type="ECO:0000256" key="5">
    <source>
        <dbReference type="ARBA" id="ARBA00022683"/>
    </source>
</evidence>
<keyword evidence="5" id="KW-0598">Phosphotransferase system</keyword>
<organism evidence="9 10">
    <name type="scientific">Aerococcus urinaeequi</name>
    <dbReference type="NCBI Taxonomy" id="51665"/>
    <lineage>
        <taxon>Bacteria</taxon>
        <taxon>Bacillati</taxon>
        <taxon>Bacillota</taxon>
        <taxon>Bacilli</taxon>
        <taxon>Lactobacillales</taxon>
        <taxon>Aerococcaceae</taxon>
        <taxon>Aerococcus</taxon>
    </lineage>
</organism>
<keyword evidence="3 9" id="KW-0762">Sugar transport</keyword>
<dbReference type="SUPFAM" id="SSF52794">
    <property type="entry name" value="PTS system IIB component-like"/>
    <property type="match status" value="1"/>
</dbReference>
<dbReference type="CDD" id="cd05564">
    <property type="entry name" value="PTS_IIB_chitobiose_lichenan"/>
    <property type="match status" value="1"/>
</dbReference>
<evidence type="ECO:0000313" key="10">
    <source>
        <dbReference type="Proteomes" id="UP000067698"/>
    </source>
</evidence>
<reference evidence="9 10" key="1">
    <citation type="journal article" date="2016" name="Genome Announc.">
        <title>Complete Genome Sequences of Aerococcus christensenii CCUG 28831T, Aerococcus sanguinicola CCUG 43001T, Aerococcus urinae CCUG 36881T, Aerococcus urinaeequi CCUG 28094T, Aerococcus urinaehominis CCUG 42038 BT, and Aerococcus viridans CCUG 4311T.</title>
        <authorList>
            <person name="Carkaci D."/>
            <person name="Dargis R."/>
            <person name="Nielsen X.C."/>
            <person name="Skovgaard O."/>
            <person name="Fuursted K."/>
            <person name="Christensen J.J."/>
        </authorList>
    </citation>
    <scope>NUCLEOTIDE SEQUENCE [LARGE SCALE GENOMIC DNA]</scope>
    <source>
        <strain evidence="9 10">CCUG28094</strain>
    </source>
</reference>
<dbReference type="PANTHER" id="PTHR34581:SF2">
    <property type="entry name" value="PTS SYSTEM N,N'-DIACETYLCHITOBIOSE-SPECIFIC EIIB COMPONENT"/>
    <property type="match status" value="1"/>
</dbReference>
<dbReference type="KEGG" id="aui:APT62_03430"/>
<evidence type="ECO:0000259" key="8">
    <source>
        <dbReference type="PROSITE" id="PS51100"/>
    </source>
</evidence>
<accession>A0AAC9A7D8</accession>
<dbReference type="GO" id="GO:0016301">
    <property type="term" value="F:kinase activity"/>
    <property type="evidence" value="ECO:0007669"/>
    <property type="project" value="UniProtKB-KW"/>
</dbReference>
<keyword evidence="4" id="KW-0808">Transferase</keyword>
<sequence>MLVCSAGMSTSMLVRAMKNVISDRNLKVNVFAKPSTDAMEYLDEYPVDVVLLGPHVRFFEDNYKEELAQKKIPVTVIPPRDYGTMNGEKVLELAMNLLEK</sequence>
<protein>
    <submittedName>
        <fullName evidence="9">PTS sugar transporter subunit IIB</fullName>
    </submittedName>
</protein>
<evidence type="ECO:0000256" key="1">
    <source>
        <dbReference type="ARBA" id="ARBA00022448"/>
    </source>
</evidence>
<dbReference type="Pfam" id="PF02302">
    <property type="entry name" value="PTS_IIB"/>
    <property type="match status" value="1"/>
</dbReference>
<dbReference type="InterPro" id="IPR036095">
    <property type="entry name" value="PTS_EIIB-like_sf"/>
</dbReference>
<dbReference type="GO" id="GO:0008982">
    <property type="term" value="F:protein-N(PI)-phosphohistidine-sugar phosphotransferase activity"/>
    <property type="evidence" value="ECO:0007669"/>
    <property type="project" value="InterPro"/>
</dbReference>
<proteinExistence type="predicted"/>
<dbReference type="PANTHER" id="PTHR34581">
    <property type="entry name" value="PTS SYSTEM N,N'-DIACETYLCHITOBIOSE-SPECIFIC EIIB COMPONENT"/>
    <property type="match status" value="1"/>
</dbReference>
<dbReference type="PROSITE" id="PS51100">
    <property type="entry name" value="PTS_EIIB_TYPE_3"/>
    <property type="match status" value="1"/>
</dbReference>
<evidence type="ECO:0000256" key="3">
    <source>
        <dbReference type="ARBA" id="ARBA00022597"/>
    </source>
</evidence>
<dbReference type="InterPro" id="IPR013012">
    <property type="entry name" value="PTS_EIIB_3"/>
</dbReference>
<feature type="modified residue" description="Phosphocysteine; by EIIA" evidence="7">
    <location>
        <position position="4"/>
    </location>
</feature>
<dbReference type="InterPro" id="IPR051819">
    <property type="entry name" value="PTS_sugar-specific_EIIB"/>
</dbReference>
<dbReference type="InterPro" id="IPR003501">
    <property type="entry name" value="PTS_EIIB_2/3"/>
</dbReference>
<dbReference type="Gene3D" id="3.40.50.2300">
    <property type="match status" value="1"/>
</dbReference>
<dbReference type="Proteomes" id="UP000067698">
    <property type="component" value="Chromosome"/>
</dbReference>
<feature type="domain" description="PTS EIIB type-3" evidence="8">
    <location>
        <begin position="1"/>
        <end position="100"/>
    </location>
</feature>
<keyword evidence="1" id="KW-0813">Transport</keyword>
<evidence type="ECO:0000256" key="6">
    <source>
        <dbReference type="ARBA" id="ARBA00022777"/>
    </source>
</evidence>
<evidence type="ECO:0000256" key="2">
    <source>
        <dbReference type="ARBA" id="ARBA00022553"/>
    </source>
</evidence>
<dbReference type="EMBL" id="CP014162">
    <property type="protein sequence ID" value="AMB98402.1"/>
    <property type="molecule type" value="Genomic_DNA"/>
</dbReference>